<proteinExistence type="predicted"/>
<dbReference type="Gene3D" id="3.40.1440.10">
    <property type="entry name" value="GIY-YIG endonuclease"/>
    <property type="match status" value="1"/>
</dbReference>
<comment type="caution">
    <text evidence="1">The sequence shown here is derived from an EMBL/GenBank/DDBJ whole genome shotgun (WGS) entry which is preliminary data.</text>
</comment>
<gene>
    <name evidence="1" type="ORF">A2645_00260</name>
</gene>
<organism evidence="1 2">
    <name type="scientific">Candidatus Nomurabacteria bacterium RIFCSPHIGHO2_01_FULL_39_9</name>
    <dbReference type="NCBI Taxonomy" id="1801735"/>
    <lineage>
        <taxon>Bacteria</taxon>
        <taxon>Candidatus Nomuraibacteriota</taxon>
    </lineage>
</organism>
<evidence type="ECO:0000313" key="2">
    <source>
        <dbReference type="Proteomes" id="UP000182253"/>
    </source>
</evidence>
<dbReference type="InterPro" id="IPR035901">
    <property type="entry name" value="GIY-YIG_endonuc_sf"/>
</dbReference>
<sequence>MNGAKFLLNGNVGSVSGPTIKKELPIVSSLKFIKPFEKKNGKIKWQFREYFNKSGFYVVVRNSGKVAYIGIGLNCLYRAAIRFIEKRKGKNYFIAFVLSSRNNVYELRRNFKQELRKIPYDSSYQKLKPFLKDLKKPLPINLLQFKKPFKNEFTKDGRKITTFMNTFSKRAGIYIIEEKRPGDKWRIVYVGKSLKKLAERTYHHFYPAPTHPYLIEYSKNLDYFDYRVALIEISPLGKTPANFKAEIKSLEDRLIAELNPPGNTRGKTIEDYPYDEEVAKMQKEYEETRKRLGLKEGEDPF</sequence>
<dbReference type="STRING" id="1801735.A2645_00260"/>
<dbReference type="EMBL" id="MFTL01000002">
    <property type="protein sequence ID" value="OGI62210.1"/>
    <property type="molecule type" value="Genomic_DNA"/>
</dbReference>
<name>A0A1F6UXR8_9BACT</name>
<accession>A0A1F6UXR8</accession>
<protein>
    <recommendedName>
        <fullName evidence="3">GIY-YIG domain-containing protein</fullName>
    </recommendedName>
</protein>
<dbReference type="AlphaFoldDB" id="A0A1F6UXR8"/>
<reference evidence="1 2" key="1">
    <citation type="journal article" date="2016" name="Nat. Commun.">
        <title>Thousands of microbial genomes shed light on interconnected biogeochemical processes in an aquifer system.</title>
        <authorList>
            <person name="Anantharaman K."/>
            <person name="Brown C.T."/>
            <person name="Hug L.A."/>
            <person name="Sharon I."/>
            <person name="Castelle C.J."/>
            <person name="Probst A.J."/>
            <person name="Thomas B.C."/>
            <person name="Singh A."/>
            <person name="Wilkins M.J."/>
            <person name="Karaoz U."/>
            <person name="Brodie E.L."/>
            <person name="Williams K.H."/>
            <person name="Hubbard S.S."/>
            <person name="Banfield J.F."/>
        </authorList>
    </citation>
    <scope>NUCLEOTIDE SEQUENCE [LARGE SCALE GENOMIC DNA]</scope>
</reference>
<dbReference type="Proteomes" id="UP000182253">
    <property type="component" value="Unassembled WGS sequence"/>
</dbReference>
<evidence type="ECO:0008006" key="3">
    <source>
        <dbReference type="Google" id="ProtNLM"/>
    </source>
</evidence>
<evidence type="ECO:0000313" key="1">
    <source>
        <dbReference type="EMBL" id="OGI62210.1"/>
    </source>
</evidence>